<dbReference type="EMBL" id="DVGB01000071">
    <property type="protein sequence ID" value="HIR01772.1"/>
    <property type="molecule type" value="Genomic_DNA"/>
</dbReference>
<comment type="caution">
    <text evidence="10">The sequence shown here is derived from an EMBL/GenBank/DDBJ whole genome shotgun (WGS) entry which is preliminary data.</text>
</comment>
<dbReference type="AlphaFoldDB" id="A0A9D1D4Q0"/>
<dbReference type="GO" id="GO:0046872">
    <property type="term" value="F:metal ion binding"/>
    <property type="evidence" value="ECO:0007669"/>
    <property type="project" value="UniProtKB-KW"/>
</dbReference>
<dbReference type="GO" id="GO:0030313">
    <property type="term" value="C:cell envelope"/>
    <property type="evidence" value="ECO:0007669"/>
    <property type="project" value="UniProtKB-SubCell"/>
</dbReference>
<evidence type="ECO:0000256" key="8">
    <source>
        <dbReference type="SAM" id="Phobius"/>
    </source>
</evidence>
<evidence type="ECO:0000256" key="4">
    <source>
        <dbReference type="ARBA" id="ARBA00022723"/>
    </source>
</evidence>
<evidence type="ECO:0000256" key="3">
    <source>
        <dbReference type="ARBA" id="ARBA00022617"/>
    </source>
</evidence>
<keyword evidence="8" id="KW-0812">Transmembrane</keyword>
<keyword evidence="6" id="KW-0408">Iron</keyword>
<accession>A0A9D1D4Q0</accession>
<evidence type="ECO:0000256" key="2">
    <source>
        <dbReference type="ARBA" id="ARBA00022448"/>
    </source>
</evidence>
<reference evidence="10" key="1">
    <citation type="submission" date="2020-10" db="EMBL/GenBank/DDBJ databases">
        <authorList>
            <person name="Gilroy R."/>
        </authorList>
    </citation>
    <scope>NUCLEOTIDE SEQUENCE</scope>
    <source>
        <strain evidence="10">ChiGjej1B1-2707</strain>
    </source>
</reference>
<evidence type="ECO:0000313" key="10">
    <source>
        <dbReference type="EMBL" id="HIR01772.1"/>
    </source>
</evidence>
<dbReference type="SUPFAM" id="SSF48695">
    <property type="entry name" value="Multiheme cytochromes"/>
    <property type="match status" value="1"/>
</dbReference>
<evidence type="ECO:0000259" key="9">
    <source>
        <dbReference type="Pfam" id="PF14537"/>
    </source>
</evidence>
<evidence type="ECO:0000256" key="1">
    <source>
        <dbReference type="ARBA" id="ARBA00004196"/>
    </source>
</evidence>
<evidence type="ECO:0000256" key="5">
    <source>
        <dbReference type="ARBA" id="ARBA00022982"/>
    </source>
</evidence>
<dbReference type="Pfam" id="PF14537">
    <property type="entry name" value="Cytochrom_c3_2"/>
    <property type="match status" value="1"/>
</dbReference>
<dbReference type="Proteomes" id="UP000824261">
    <property type="component" value="Unassembled WGS sequence"/>
</dbReference>
<dbReference type="Gene3D" id="1.10.1130.10">
    <property type="entry name" value="Flavocytochrome C3, Chain A"/>
    <property type="match status" value="1"/>
</dbReference>
<sequence>MTDEKKRDAVSETAPTGASTVAAKAEGKSSKRKKWPIVIGVVAVVLVAAGAGFWAWHEQPSFCNAICHSPMDPYLEMWESEPEQPGVDKYGNAVENASSMMAIAHKYVGDEGGLTCLGCHEPTLQEQMSEGLLWATGGYVFPLEERSTNELMRWHMEEGDSFCLNEACHNMTRNDLVAATADLEPRNPHAQIHGELACSDCHKAHRASVNYCSQCHDDAPIPEGWLSWHESEKLQGVEL</sequence>
<keyword evidence="3" id="KW-0349">Heme</keyword>
<keyword evidence="8" id="KW-0472">Membrane</keyword>
<evidence type="ECO:0000256" key="7">
    <source>
        <dbReference type="SAM" id="MobiDB-lite"/>
    </source>
</evidence>
<reference evidence="10" key="2">
    <citation type="journal article" date="2021" name="PeerJ">
        <title>Extensive microbial diversity within the chicken gut microbiome revealed by metagenomics and culture.</title>
        <authorList>
            <person name="Gilroy R."/>
            <person name="Ravi A."/>
            <person name="Getino M."/>
            <person name="Pursley I."/>
            <person name="Horton D.L."/>
            <person name="Alikhan N.F."/>
            <person name="Baker D."/>
            <person name="Gharbi K."/>
            <person name="Hall N."/>
            <person name="Watson M."/>
            <person name="Adriaenssens E.M."/>
            <person name="Foster-Nyarko E."/>
            <person name="Jarju S."/>
            <person name="Secka A."/>
            <person name="Antonio M."/>
            <person name="Oren A."/>
            <person name="Chaudhuri R.R."/>
            <person name="La Ragione R."/>
            <person name="Hildebrand F."/>
            <person name="Pallen M.J."/>
        </authorList>
    </citation>
    <scope>NUCLEOTIDE SEQUENCE</scope>
    <source>
        <strain evidence="10">ChiGjej1B1-2707</strain>
    </source>
</reference>
<dbReference type="InterPro" id="IPR036280">
    <property type="entry name" value="Multihaem_cyt_sf"/>
</dbReference>
<keyword evidence="8" id="KW-1133">Transmembrane helix</keyword>
<keyword evidence="5" id="KW-0249">Electron transport</keyword>
<dbReference type="InterPro" id="IPR012286">
    <property type="entry name" value="Tetrahaem_cytochrome"/>
</dbReference>
<feature type="compositionally biased region" description="Basic and acidic residues" evidence="7">
    <location>
        <begin position="1"/>
        <end position="10"/>
    </location>
</feature>
<keyword evidence="2" id="KW-0813">Transport</keyword>
<evidence type="ECO:0000313" key="11">
    <source>
        <dbReference type="Proteomes" id="UP000824261"/>
    </source>
</evidence>
<gene>
    <name evidence="10" type="ORF">IAA69_05865</name>
</gene>
<feature type="region of interest" description="Disordered" evidence="7">
    <location>
        <begin position="1"/>
        <end position="25"/>
    </location>
</feature>
<name>A0A9D1D4Q0_9ACTN</name>
<keyword evidence="4" id="KW-0479">Metal-binding</keyword>
<organism evidence="10 11">
    <name type="scientific">Candidatus Aveggerthella stercoripullorum</name>
    <dbReference type="NCBI Taxonomy" id="2840688"/>
    <lineage>
        <taxon>Bacteria</taxon>
        <taxon>Bacillati</taxon>
        <taxon>Actinomycetota</taxon>
        <taxon>Coriobacteriia</taxon>
        <taxon>Eggerthellales</taxon>
        <taxon>Eggerthellaceae</taxon>
        <taxon>Eggerthellaceae incertae sedis</taxon>
        <taxon>Candidatus Aveggerthella</taxon>
    </lineage>
</organism>
<evidence type="ECO:0000256" key="6">
    <source>
        <dbReference type="ARBA" id="ARBA00023004"/>
    </source>
</evidence>
<comment type="subcellular location">
    <subcellularLocation>
        <location evidence="1">Cell envelope</location>
    </subcellularLocation>
</comment>
<feature type="transmembrane region" description="Helical" evidence="8">
    <location>
        <begin position="37"/>
        <end position="56"/>
    </location>
</feature>
<proteinExistence type="predicted"/>
<protein>
    <submittedName>
        <fullName evidence="10">Cytochrome c3 family protein</fullName>
    </submittedName>
</protein>
<feature type="domain" description="Tetrahaem cytochrome" evidence="9">
    <location>
        <begin position="166"/>
        <end position="217"/>
    </location>
</feature>